<evidence type="ECO:0000313" key="5">
    <source>
        <dbReference type="Proteomes" id="UP000001488"/>
    </source>
</evidence>
<dbReference type="SUPFAM" id="SSF52980">
    <property type="entry name" value="Restriction endonuclease-like"/>
    <property type="match status" value="1"/>
</dbReference>
<dbReference type="Pfam" id="PF01637">
    <property type="entry name" value="ATPase_2"/>
    <property type="match status" value="1"/>
</dbReference>
<keyword evidence="1" id="KW-0175">Coiled coil</keyword>
<sequence>MVDMFVDRRKELGVLEGVLKSLMRGEKLNIAVIGPRRIGKTELLLKFKEIHEGKTGCIIPYLNVQRTGSVESFKFAYLRELLYEAAKKKGVNVERSRLVDWDGLLVLGAKLGVEEEVAAVKRGSVGELFELQEEILKKLDLKAIFILDEFQDTVRFSNFLEIMRSTVEKQRAIAYVISGSAVRMMEEILSPEKPFFGQFRRLYLGGLPKEDSIELAKAMLGDVKASNAALELIHRLTGGNPFYISAVCRRLAEEGFERAGSRKVYTAFLTELLSESGDIYSHLDYVFNESLSRAYKGAVHREILLILAREEGLTLSEISKRLGKPSGEISNYMKFLLRTDLITKENNRYYFTDKLMRFWLAKTYLGITELELRREKLLKELVAELEEKYLKAKTELGKAAEFMVREELGKRFGVKFEPYRRGDVEFDGVAFGGKTYVLEIKWRNRPVGAKDVERFARKARAEFREPVMVMFSRSGFTEKAQKVAERLGVVLVEDKML</sequence>
<evidence type="ECO:0000259" key="2">
    <source>
        <dbReference type="Pfam" id="PF01637"/>
    </source>
</evidence>
<dbReference type="HOGENOM" id="CLU_053804_1_1_2"/>
<dbReference type="Pfam" id="PF13412">
    <property type="entry name" value="HTH_24"/>
    <property type="match status" value="1"/>
</dbReference>
<dbReference type="GO" id="GO:0004519">
    <property type="term" value="F:endonuclease activity"/>
    <property type="evidence" value="ECO:0007669"/>
    <property type="project" value="InterPro"/>
</dbReference>
<dbReference type="PANTHER" id="PTHR34301">
    <property type="entry name" value="DNA-BINDING PROTEIN-RELATED"/>
    <property type="match status" value="1"/>
</dbReference>
<dbReference type="SUPFAM" id="SSF52540">
    <property type="entry name" value="P-loop containing nucleoside triphosphate hydrolases"/>
    <property type="match status" value="1"/>
</dbReference>
<evidence type="ECO:0000256" key="1">
    <source>
        <dbReference type="SAM" id="Coils"/>
    </source>
</evidence>
<dbReference type="InterPro" id="IPR027417">
    <property type="entry name" value="P-loop_NTPase"/>
</dbReference>
<dbReference type="InterPro" id="IPR011335">
    <property type="entry name" value="Restrct_endonuc-II-like"/>
</dbReference>
<dbReference type="AlphaFoldDB" id="C5A5G8"/>
<dbReference type="SUPFAM" id="SSF46785">
    <property type="entry name" value="Winged helix' DNA-binding domain"/>
    <property type="match status" value="1"/>
</dbReference>
<dbReference type="PATRIC" id="fig|593117.10.peg.973"/>
<evidence type="ECO:0000259" key="3">
    <source>
        <dbReference type="Pfam" id="PF04471"/>
    </source>
</evidence>
<dbReference type="InterPro" id="IPR036388">
    <property type="entry name" value="WH-like_DNA-bd_sf"/>
</dbReference>
<name>C5A5G8_THEGJ</name>
<accession>C5A5G8</accession>
<dbReference type="GO" id="GO:0009307">
    <property type="term" value="P:DNA restriction-modification system"/>
    <property type="evidence" value="ECO:0007669"/>
    <property type="project" value="InterPro"/>
</dbReference>
<feature type="domain" description="Restriction endonuclease type IV Mrr" evidence="3">
    <location>
        <begin position="421"/>
        <end position="495"/>
    </location>
</feature>
<organism evidence="4 5">
    <name type="scientific">Thermococcus gammatolerans (strain DSM 15229 / JCM 11827 / EJ3)</name>
    <dbReference type="NCBI Taxonomy" id="593117"/>
    <lineage>
        <taxon>Archaea</taxon>
        <taxon>Methanobacteriati</taxon>
        <taxon>Methanobacteriota</taxon>
        <taxon>Thermococci</taxon>
        <taxon>Thermococcales</taxon>
        <taxon>Thermococcaceae</taxon>
        <taxon>Thermococcus</taxon>
    </lineage>
</organism>
<evidence type="ECO:0000313" key="4">
    <source>
        <dbReference type="EMBL" id="ACS33480.1"/>
    </source>
</evidence>
<dbReference type="GO" id="GO:0003677">
    <property type="term" value="F:DNA binding"/>
    <property type="evidence" value="ECO:0007669"/>
    <property type="project" value="InterPro"/>
</dbReference>
<feature type="coiled-coil region" evidence="1">
    <location>
        <begin position="367"/>
        <end position="395"/>
    </location>
</feature>
<dbReference type="Gene3D" id="3.40.50.300">
    <property type="entry name" value="P-loop containing nucleotide triphosphate hydrolases"/>
    <property type="match status" value="1"/>
</dbReference>
<dbReference type="InterPro" id="IPR011579">
    <property type="entry name" value="ATPase_dom"/>
</dbReference>
<dbReference type="Proteomes" id="UP000001488">
    <property type="component" value="Chromosome"/>
</dbReference>
<proteinExistence type="predicted"/>
<dbReference type="STRING" id="593117.TGAM_0978"/>
<dbReference type="EMBL" id="CP001398">
    <property type="protein sequence ID" value="ACS33480.1"/>
    <property type="molecule type" value="Genomic_DNA"/>
</dbReference>
<dbReference type="eggNOG" id="arCOG03169">
    <property type="taxonomic scope" value="Archaea"/>
</dbReference>
<keyword evidence="5" id="KW-1185">Reference proteome</keyword>
<gene>
    <name evidence="4" type="ordered locus">TGAM_0978</name>
</gene>
<protein>
    <submittedName>
        <fullName evidence="4">Prokaryotic ATPase, AAA superfamily</fullName>
    </submittedName>
</protein>
<dbReference type="InterPro" id="IPR036390">
    <property type="entry name" value="WH_DNA-bd_sf"/>
</dbReference>
<dbReference type="GO" id="GO:0005524">
    <property type="term" value="F:ATP binding"/>
    <property type="evidence" value="ECO:0007669"/>
    <property type="project" value="InterPro"/>
</dbReference>
<dbReference type="Gene3D" id="1.10.10.10">
    <property type="entry name" value="Winged helix-like DNA-binding domain superfamily/Winged helix DNA-binding domain"/>
    <property type="match status" value="1"/>
</dbReference>
<dbReference type="InterPro" id="IPR007560">
    <property type="entry name" value="Restrct_endonuc_IV_Mrr"/>
</dbReference>
<dbReference type="Pfam" id="PF04471">
    <property type="entry name" value="Mrr_cat"/>
    <property type="match status" value="1"/>
</dbReference>
<reference evidence="4 5" key="1">
    <citation type="journal article" date="2007" name="Genome Biol.">
        <title>Genome analysis and genome-wide proteomics of Thermococcus gammatolerans, the most radioresistant organism known amongst the Archaea.</title>
        <authorList>
            <person name="Zivanovic Y."/>
            <person name="Armengaud J."/>
            <person name="Lagorce A."/>
            <person name="Leplat C."/>
            <person name="Guerin P."/>
            <person name="Dutertre M."/>
            <person name="Anthouard V."/>
            <person name="Forterre P."/>
            <person name="Wincker P."/>
            <person name="Confalonieri F."/>
        </authorList>
    </citation>
    <scope>NUCLEOTIDE SEQUENCE [LARGE SCALE GENOMIC DNA]</scope>
    <source>
        <strain evidence="5">DSM 15229 / JCM 11827 / EJ3</strain>
    </source>
</reference>
<feature type="domain" description="ATPase" evidence="2">
    <location>
        <begin position="5"/>
        <end position="246"/>
    </location>
</feature>
<dbReference type="PaxDb" id="593117-TGAM_0978"/>
<dbReference type="PANTHER" id="PTHR34301:SF8">
    <property type="entry name" value="ATPASE DOMAIN-CONTAINING PROTEIN"/>
    <property type="match status" value="1"/>
</dbReference>
<dbReference type="KEGG" id="tga:TGAM_0978"/>